<protein>
    <submittedName>
        <fullName evidence="2">Uncharacterized protein</fullName>
    </submittedName>
</protein>
<feature type="region of interest" description="Disordered" evidence="1">
    <location>
        <begin position="95"/>
        <end position="313"/>
    </location>
</feature>
<reference evidence="2" key="1">
    <citation type="journal article" date="2020" name="New Phytol.">
        <title>Comparative genomics reveals dynamic genome evolution in host specialist ectomycorrhizal fungi.</title>
        <authorList>
            <person name="Lofgren L.A."/>
            <person name="Nguyen N.H."/>
            <person name="Vilgalys R."/>
            <person name="Ruytinx J."/>
            <person name="Liao H.L."/>
            <person name="Branco S."/>
            <person name="Kuo A."/>
            <person name="LaButti K."/>
            <person name="Lipzen A."/>
            <person name="Andreopoulos W."/>
            <person name="Pangilinan J."/>
            <person name="Riley R."/>
            <person name="Hundley H."/>
            <person name="Na H."/>
            <person name="Barry K."/>
            <person name="Grigoriev I.V."/>
            <person name="Stajich J.E."/>
            <person name="Kennedy P.G."/>
        </authorList>
    </citation>
    <scope>NUCLEOTIDE SEQUENCE</scope>
    <source>
        <strain evidence="2">DOB743</strain>
    </source>
</reference>
<accession>A0A9P7CYG1</accession>
<gene>
    <name evidence="2" type="ORF">EV702DRAFT_1202371</name>
</gene>
<evidence type="ECO:0000256" key="1">
    <source>
        <dbReference type="SAM" id="MobiDB-lite"/>
    </source>
</evidence>
<feature type="compositionally biased region" description="Polar residues" evidence="1">
    <location>
        <begin position="28"/>
        <end position="48"/>
    </location>
</feature>
<organism evidence="2 3">
    <name type="scientific">Suillus placidus</name>
    <dbReference type="NCBI Taxonomy" id="48579"/>
    <lineage>
        <taxon>Eukaryota</taxon>
        <taxon>Fungi</taxon>
        <taxon>Dikarya</taxon>
        <taxon>Basidiomycota</taxon>
        <taxon>Agaricomycotina</taxon>
        <taxon>Agaricomycetes</taxon>
        <taxon>Agaricomycetidae</taxon>
        <taxon>Boletales</taxon>
        <taxon>Suillineae</taxon>
        <taxon>Suillaceae</taxon>
        <taxon>Suillus</taxon>
    </lineage>
</organism>
<dbReference type="AlphaFoldDB" id="A0A9P7CYG1"/>
<evidence type="ECO:0000313" key="3">
    <source>
        <dbReference type="Proteomes" id="UP000714275"/>
    </source>
</evidence>
<feature type="compositionally biased region" description="Polar residues" evidence="1">
    <location>
        <begin position="154"/>
        <end position="166"/>
    </location>
</feature>
<comment type="caution">
    <text evidence="2">The sequence shown here is derived from an EMBL/GenBank/DDBJ whole genome shotgun (WGS) entry which is preliminary data.</text>
</comment>
<dbReference type="OrthoDB" id="3230534at2759"/>
<keyword evidence="3" id="KW-1185">Reference proteome</keyword>
<evidence type="ECO:0000313" key="2">
    <source>
        <dbReference type="EMBL" id="KAG1770603.1"/>
    </source>
</evidence>
<feature type="compositionally biased region" description="Polar residues" evidence="1">
    <location>
        <begin position="100"/>
        <end position="112"/>
    </location>
</feature>
<feature type="compositionally biased region" description="Low complexity" evidence="1">
    <location>
        <begin position="125"/>
        <end position="140"/>
    </location>
</feature>
<feature type="compositionally biased region" description="Low complexity" evidence="1">
    <location>
        <begin position="1"/>
        <end position="23"/>
    </location>
</feature>
<dbReference type="Proteomes" id="UP000714275">
    <property type="component" value="Unassembled WGS sequence"/>
</dbReference>
<feature type="region of interest" description="Disordered" evidence="1">
    <location>
        <begin position="1"/>
        <end position="57"/>
    </location>
</feature>
<sequence length="351" mass="37873">MSLPSLTPSLRSSSRASGVNRSSLIPVPSTSKRNGLFNSGNFASSTPKANDEEKFKKGHRKWSTEFTESVGSIHPHTSIYGACLGMRICDEESVSEFAPRSTTPDTRPSNSLAEDPPSEPRQRQRLSPPSSPPRQCSPVQTPGVSSNDEAHSPLDTSRSQEHTMPTSFAPPGTPPMTSPAPQDGSSSGAIPTFALTTPPCRLSSSTSILDFRTPSPPHDLSNLSALQSSSEDEAETHEADVTPMRVGEDGLINPNYTAMKTPPLPGAWAATPVPPKRETSPPPTSSELAPTASSSSMPLSQANTEAERSSRPRFRQAMDCSCQYCLYRVLTLFLYALWHPHQAFNPRMTKI</sequence>
<feature type="compositionally biased region" description="Low complexity" evidence="1">
    <location>
        <begin position="285"/>
        <end position="296"/>
    </location>
</feature>
<dbReference type="EMBL" id="JABBWD010000064">
    <property type="protein sequence ID" value="KAG1770603.1"/>
    <property type="molecule type" value="Genomic_DNA"/>
</dbReference>
<name>A0A9P7CYG1_9AGAM</name>
<proteinExistence type="predicted"/>